<dbReference type="STRING" id="872965.SE16_02225"/>
<reference evidence="5" key="3">
    <citation type="submission" date="2015-08" db="EMBL/GenBank/DDBJ databases">
        <title>Draft Genome Sequence of a Heterotrophic Facultative Anaerobic Bacterium Ardenticatena maritima Strain 110S.</title>
        <authorList>
            <person name="Kawaichi S."/>
            <person name="Yoshida T."/>
            <person name="Sako Y."/>
            <person name="Nakamura R."/>
        </authorList>
    </citation>
    <scope>NUCLEOTIDE SEQUENCE [LARGE SCALE GENOMIC DNA]</scope>
    <source>
        <strain evidence="5">110S</strain>
    </source>
</reference>
<dbReference type="OrthoDB" id="369355at2"/>
<reference evidence="4 6" key="2">
    <citation type="submission" date="2015-07" db="EMBL/GenBank/DDBJ databases">
        <title>Whole genome sequence of Ardenticatena maritima DSM 23922.</title>
        <authorList>
            <person name="Hemp J."/>
            <person name="Ward L.M."/>
            <person name="Pace L.A."/>
            <person name="Fischer W.W."/>
        </authorList>
    </citation>
    <scope>NUCLEOTIDE SEQUENCE [LARGE SCALE GENOMIC DNA]</scope>
    <source>
        <strain evidence="4 6">110S</strain>
    </source>
</reference>
<dbReference type="InterPro" id="IPR036721">
    <property type="entry name" value="RCK_C_sf"/>
</dbReference>
<evidence type="ECO:0000313" key="6">
    <source>
        <dbReference type="Proteomes" id="UP000050502"/>
    </source>
</evidence>
<keyword evidence="1" id="KW-1133">Transmembrane helix</keyword>
<dbReference type="Pfam" id="PF02080">
    <property type="entry name" value="TrkA_C"/>
    <property type="match status" value="1"/>
</dbReference>
<dbReference type="SUPFAM" id="SSF116726">
    <property type="entry name" value="TrkA C-terminal domain-like"/>
    <property type="match status" value="1"/>
</dbReference>
<dbReference type="PATRIC" id="fig|872965.6.peg.390"/>
<dbReference type="InParanoid" id="A0A0M8KAZ9"/>
<keyword evidence="1" id="KW-0472">Membrane</keyword>
<keyword evidence="1" id="KW-0812">Transmembrane</keyword>
<protein>
    <recommendedName>
        <fullName evidence="2">RCK C-terminal domain-containing protein</fullName>
    </recommendedName>
</protein>
<organism evidence="3 5">
    <name type="scientific">Ardenticatena maritima</name>
    <dbReference type="NCBI Taxonomy" id="872965"/>
    <lineage>
        <taxon>Bacteria</taxon>
        <taxon>Bacillati</taxon>
        <taxon>Chloroflexota</taxon>
        <taxon>Ardenticatenia</taxon>
        <taxon>Ardenticatenales</taxon>
        <taxon>Ardenticatenaceae</taxon>
        <taxon>Ardenticatena</taxon>
    </lineage>
</organism>
<evidence type="ECO:0000259" key="2">
    <source>
        <dbReference type="PROSITE" id="PS51202"/>
    </source>
</evidence>
<evidence type="ECO:0000313" key="3">
    <source>
        <dbReference type="EMBL" id="GAP63926.1"/>
    </source>
</evidence>
<dbReference type="InterPro" id="IPR006037">
    <property type="entry name" value="RCK_C"/>
</dbReference>
<dbReference type="GO" id="GO:0008324">
    <property type="term" value="F:monoatomic cation transmembrane transporter activity"/>
    <property type="evidence" value="ECO:0007669"/>
    <property type="project" value="InterPro"/>
</dbReference>
<keyword evidence="5" id="KW-1185">Reference proteome</keyword>
<sequence length="261" mass="28532">MSAVVSVLLIVVLSYFIIRIAAVALTLTGVAEDVAIFQATSAFTGVGFTTNESEMIVDHPVRRRIALTLMWIGNIGIVTGVSSLMLAFLGVSGRTQLERMGMLGGGLALLWYLAHSRRLERFISHAIEVALSRWTDLDIRDYAALLRLSGEYEIIELFVEEGDWVAHKTLAELQLNEEGIQVLGIVRPDGTYVGAPTGRTRILPGDTLILYGRASLLAELDERIQGAMGDRAHEAACSEQQLILQAQAQADHYSDYSEEAA</sequence>
<dbReference type="PROSITE" id="PS51202">
    <property type="entry name" value="RCK_C"/>
    <property type="match status" value="1"/>
</dbReference>
<feature type="transmembrane region" description="Helical" evidence="1">
    <location>
        <begin position="65"/>
        <end position="91"/>
    </location>
</feature>
<feature type="transmembrane region" description="Helical" evidence="1">
    <location>
        <begin position="6"/>
        <end position="27"/>
    </location>
</feature>
<evidence type="ECO:0000313" key="5">
    <source>
        <dbReference type="Proteomes" id="UP000037784"/>
    </source>
</evidence>
<gene>
    <name evidence="3" type="ORF">ARMA_2349</name>
    <name evidence="4" type="ORF">SE16_02225</name>
</gene>
<proteinExistence type="predicted"/>
<accession>A0A0M8KAZ9</accession>
<dbReference type="EMBL" id="LGKN01000003">
    <property type="protein sequence ID" value="KPL89308.1"/>
    <property type="molecule type" value="Genomic_DNA"/>
</dbReference>
<comment type="caution">
    <text evidence="3">The sequence shown here is derived from an EMBL/GenBank/DDBJ whole genome shotgun (WGS) entry which is preliminary data.</text>
</comment>
<dbReference type="GO" id="GO:0006813">
    <property type="term" value="P:potassium ion transport"/>
    <property type="evidence" value="ECO:0007669"/>
    <property type="project" value="InterPro"/>
</dbReference>
<dbReference type="Gene3D" id="3.30.70.1450">
    <property type="entry name" value="Regulator of K+ conductance, C-terminal domain"/>
    <property type="match status" value="1"/>
</dbReference>
<dbReference type="EMBL" id="BBZA01000211">
    <property type="protein sequence ID" value="GAP63926.1"/>
    <property type="molecule type" value="Genomic_DNA"/>
</dbReference>
<dbReference type="Proteomes" id="UP000037784">
    <property type="component" value="Unassembled WGS sequence"/>
</dbReference>
<name>A0A0M8KAZ9_9CHLR</name>
<dbReference type="Proteomes" id="UP000050502">
    <property type="component" value="Unassembled WGS sequence"/>
</dbReference>
<dbReference type="RefSeq" id="WP_054493697.1">
    <property type="nucleotide sequence ID" value="NZ_BBZA01000211.1"/>
</dbReference>
<feature type="domain" description="RCK C-terminal" evidence="2">
    <location>
        <begin position="140"/>
        <end position="226"/>
    </location>
</feature>
<evidence type="ECO:0000256" key="1">
    <source>
        <dbReference type="SAM" id="Phobius"/>
    </source>
</evidence>
<dbReference type="AlphaFoldDB" id="A0A0M8KAZ9"/>
<evidence type="ECO:0000313" key="4">
    <source>
        <dbReference type="EMBL" id="KPL89308.1"/>
    </source>
</evidence>
<reference evidence="3 5" key="1">
    <citation type="journal article" date="2015" name="Genome Announc.">
        <title>Draft Genome Sequence of a Heterotrophic Facultative Anaerobic Thermophilic Bacterium, Ardenticatena maritima Strain 110ST.</title>
        <authorList>
            <person name="Kawaichi S."/>
            <person name="Yoshida T."/>
            <person name="Sako Y."/>
            <person name="Nakamura R."/>
        </authorList>
    </citation>
    <scope>NUCLEOTIDE SEQUENCE [LARGE SCALE GENOMIC DNA]</scope>
    <source>
        <strain evidence="3 5">110S</strain>
    </source>
</reference>